<dbReference type="KEGG" id="ahal:FTX54_011615"/>
<keyword evidence="2 6" id="KW-0328">Glycosyltransferase</keyword>
<dbReference type="EC" id="2.4.-.-" evidence="6"/>
<evidence type="ECO:0000256" key="2">
    <source>
        <dbReference type="ARBA" id="ARBA00022676"/>
    </source>
</evidence>
<dbReference type="InterPro" id="IPR029044">
    <property type="entry name" value="Nucleotide-diphossugar_trans"/>
</dbReference>
<reference evidence="6 7" key="1">
    <citation type="submission" date="2024-01" db="EMBL/GenBank/DDBJ databases">
        <title>Complete Genome Sequence of Alkalicoccus halolimnae BZ-SZ-XJ29T, a Moderately Halophilic Bacterium Isolated from a Salt Lake.</title>
        <authorList>
            <person name="Zhao B."/>
        </authorList>
    </citation>
    <scope>NUCLEOTIDE SEQUENCE [LARGE SCALE GENOMIC DNA]</scope>
    <source>
        <strain evidence="6 7">BZ-SZ-XJ29</strain>
    </source>
</reference>
<keyword evidence="4" id="KW-0472">Membrane</keyword>
<dbReference type="RefSeq" id="WP_246125717.1">
    <property type="nucleotide sequence ID" value="NZ_CP144914.1"/>
</dbReference>
<dbReference type="Proteomes" id="UP000321816">
    <property type="component" value="Chromosome"/>
</dbReference>
<evidence type="ECO:0000259" key="5">
    <source>
        <dbReference type="Pfam" id="PF00535"/>
    </source>
</evidence>
<keyword evidence="3 6" id="KW-0808">Transferase</keyword>
<dbReference type="InterPro" id="IPR001173">
    <property type="entry name" value="Glyco_trans_2-like"/>
</dbReference>
<evidence type="ECO:0000313" key="6">
    <source>
        <dbReference type="EMBL" id="WWD79066.1"/>
    </source>
</evidence>
<dbReference type="CDD" id="cd06423">
    <property type="entry name" value="CESA_like"/>
    <property type="match status" value="1"/>
</dbReference>
<dbReference type="SUPFAM" id="SSF53448">
    <property type="entry name" value="Nucleotide-diphospho-sugar transferases"/>
    <property type="match status" value="1"/>
</dbReference>
<dbReference type="Pfam" id="PF00535">
    <property type="entry name" value="Glycos_transf_2"/>
    <property type="match status" value="1"/>
</dbReference>
<keyword evidence="4" id="KW-1133">Transmembrane helix</keyword>
<evidence type="ECO:0000313" key="7">
    <source>
        <dbReference type="Proteomes" id="UP000321816"/>
    </source>
</evidence>
<dbReference type="Gene3D" id="3.90.550.10">
    <property type="entry name" value="Spore Coat Polysaccharide Biosynthesis Protein SpsA, Chain A"/>
    <property type="match status" value="1"/>
</dbReference>
<protein>
    <submittedName>
        <fullName evidence="6">Glycosyltransferase</fullName>
        <ecNumber evidence="6">2.4.-.-</ecNumber>
    </submittedName>
</protein>
<proteinExistence type="inferred from homology"/>
<organism evidence="6 7">
    <name type="scientific">Alkalicoccus halolimnae</name>
    <dbReference type="NCBI Taxonomy" id="1667239"/>
    <lineage>
        <taxon>Bacteria</taxon>
        <taxon>Bacillati</taxon>
        <taxon>Bacillota</taxon>
        <taxon>Bacilli</taxon>
        <taxon>Bacillales</taxon>
        <taxon>Bacillaceae</taxon>
        <taxon>Alkalicoccus</taxon>
    </lineage>
</organism>
<feature type="transmembrane region" description="Helical" evidence="4">
    <location>
        <begin position="6"/>
        <end position="29"/>
    </location>
</feature>
<feature type="transmembrane region" description="Helical" evidence="4">
    <location>
        <begin position="303"/>
        <end position="324"/>
    </location>
</feature>
<dbReference type="AlphaFoldDB" id="A0AAJ8LRT1"/>
<gene>
    <name evidence="6" type="ORF">FTX54_011615</name>
</gene>
<sequence length="440" mass="51000">MAELFLYISLFLIWFMLFYHMFLMQGGYLHYLKHPDQKKEWDKNPGPMPTFSVLIPAHNEEMVIEKTLDSMVAMKYPKDKFEVIVINDNSSDNTGAICDSYAEKYPYIKVLHTKPPNGGKGKSGALNQGLKVSTGEVIAVYDADNTPEPEAAYNLAIGLNNDEKAGAVVGKFRVLNANKNLLTRLINVETLTFQWLAQAGRWFWFKMTTIPGTNFAIRRSILEELGGWDEKALSEDTELSFRVYNLGYHIRFFPAAITWEQEPENLKVWWKQRTRWARGNEYVIGKYLMEFSKLENKKIGLDLFYFMFTYILFFGGILISHTIFVTNLFVDLNLTIGIVSYVLLLTGFLLFVTEVLLALSMEKGQLTVKNFFVVLLMYFTYSQLWVILVVYATFLETKRVLFKQEVKWYKTQRFKQGETKEAVKAALTAEERRREGRVNK</sequence>
<dbReference type="EMBL" id="CP144914">
    <property type="protein sequence ID" value="WWD79066.1"/>
    <property type="molecule type" value="Genomic_DNA"/>
</dbReference>
<feature type="domain" description="Glycosyltransferase 2-like" evidence="5">
    <location>
        <begin position="52"/>
        <end position="226"/>
    </location>
</feature>
<accession>A0AAJ8LRT1</accession>
<evidence type="ECO:0000256" key="3">
    <source>
        <dbReference type="ARBA" id="ARBA00022679"/>
    </source>
</evidence>
<keyword evidence="4" id="KW-0812">Transmembrane</keyword>
<evidence type="ECO:0000256" key="4">
    <source>
        <dbReference type="SAM" id="Phobius"/>
    </source>
</evidence>
<name>A0AAJ8LRT1_9BACI</name>
<dbReference type="PANTHER" id="PTHR43630">
    <property type="entry name" value="POLY-BETA-1,6-N-ACETYL-D-GLUCOSAMINE SYNTHASE"/>
    <property type="match status" value="1"/>
</dbReference>
<evidence type="ECO:0000256" key="1">
    <source>
        <dbReference type="ARBA" id="ARBA00006739"/>
    </source>
</evidence>
<dbReference type="GO" id="GO:0016757">
    <property type="term" value="F:glycosyltransferase activity"/>
    <property type="evidence" value="ECO:0007669"/>
    <property type="project" value="UniProtKB-KW"/>
</dbReference>
<dbReference type="PANTHER" id="PTHR43630:SF1">
    <property type="entry name" value="POLY-BETA-1,6-N-ACETYL-D-GLUCOSAMINE SYNTHASE"/>
    <property type="match status" value="1"/>
</dbReference>
<keyword evidence="7" id="KW-1185">Reference proteome</keyword>
<feature type="transmembrane region" description="Helical" evidence="4">
    <location>
        <begin position="336"/>
        <end position="359"/>
    </location>
</feature>
<comment type="similarity">
    <text evidence="1">Belongs to the glycosyltransferase 2 family.</text>
</comment>
<feature type="transmembrane region" description="Helical" evidence="4">
    <location>
        <begin position="371"/>
        <end position="394"/>
    </location>
</feature>